<protein>
    <recommendedName>
        <fullName evidence="4">Fungal N-terminal domain-containing protein</fullName>
    </recommendedName>
</protein>
<organism evidence="2 3">
    <name type="scientific">Rubus argutus</name>
    <name type="common">Southern blackberry</name>
    <dbReference type="NCBI Taxonomy" id="59490"/>
    <lineage>
        <taxon>Eukaryota</taxon>
        <taxon>Viridiplantae</taxon>
        <taxon>Streptophyta</taxon>
        <taxon>Embryophyta</taxon>
        <taxon>Tracheophyta</taxon>
        <taxon>Spermatophyta</taxon>
        <taxon>Magnoliopsida</taxon>
        <taxon>eudicotyledons</taxon>
        <taxon>Gunneridae</taxon>
        <taxon>Pentapetalae</taxon>
        <taxon>rosids</taxon>
        <taxon>fabids</taxon>
        <taxon>Rosales</taxon>
        <taxon>Rosaceae</taxon>
        <taxon>Rosoideae</taxon>
        <taxon>Rosoideae incertae sedis</taxon>
        <taxon>Rubus</taxon>
    </lineage>
</organism>
<feature type="coiled-coil region" evidence="1">
    <location>
        <begin position="125"/>
        <end position="159"/>
    </location>
</feature>
<name>A0AAW1XW44_RUBAR</name>
<dbReference type="Proteomes" id="UP001457282">
    <property type="component" value="Unassembled WGS sequence"/>
</dbReference>
<accession>A0AAW1XW44</accession>
<dbReference type="PANTHER" id="PTHR45958:SF14">
    <property type="entry name" value="RING-TYPE E3 UBIQUITIN TRANSFERASE"/>
    <property type="match status" value="1"/>
</dbReference>
<dbReference type="InterPro" id="IPR052608">
    <property type="entry name" value="U-box_domain_protein"/>
</dbReference>
<dbReference type="PANTHER" id="PTHR45958">
    <property type="entry name" value="RING-TYPE E3 UBIQUITIN TRANSFERASE"/>
    <property type="match status" value="1"/>
</dbReference>
<keyword evidence="3" id="KW-1185">Reference proteome</keyword>
<gene>
    <name evidence="2" type="ORF">M0R45_017433</name>
</gene>
<comment type="caution">
    <text evidence="2">The sequence shown here is derived from an EMBL/GenBank/DDBJ whole genome shotgun (WGS) entry which is preliminary data.</text>
</comment>
<evidence type="ECO:0000313" key="3">
    <source>
        <dbReference type="Proteomes" id="UP001457282"/>
    </source>
</evidence>
<evidence type="ECO:0000313" key="2">
    <source>
        <dbReference type="EMBL" id="KAK9940792.1"/>
    </source>
</evidence>
<reference evidence="2 3" key="1">
    <citation type="journal article" date="2023" name="G3 (Bethesda)">
        <title>A chromosome-length genome assembly and annotation of blackberry (Rubus argutus, cv. 'Hillquist').</title>
        <authorList>
            <person name="Bruna T."/>
            <person name="Aryal R."/>
            <person name="Dudchenko O."/>
            <person name="Sargent D.J."/>
            <person name="Mead D."/>
            <person name="Buti M."/>
            <person name="Cavallini A."/>
            <person name="Hytonen T."/>
            <person name="Andres J."/>
            <person name="Pham M."/>
            <person name="Weisz D."/>
            <person name="Mascagni F."/>
            <person name="Usai G."/>
            <person name="Natali L."/>
            <person name="Bassil N."/>
            <person name="Fernandez G.E."/>
            <person name="Lomsadze A."/>
            <person name="Armour M."/>
            <person name="Olukolu B."/>
            <person name="Poorten T."/>
            <person name="Britton C."/>
            <person name="Davik J."/>
            <person name="Ashrafi H."/>
            <person name="Aiden E.L."/>
            <person name="Borodovsky M."/>
            <person name="Worthington M."/>
        </authorList>
    </citation>
    <scope>NUCLEOTIDE SEQUENCE [LARGE SCALE GENOMIC DNA]</scope>
    <source>
        <strain evidence="2">PI 553951</strain>
    </source>
</reference>
<dbReference type="EMBL" id="JBEDUW010000003">
    <property type="protein sequence ID" value="KAK9940792.1"/>
    <property type="molecule type" value="Genomic_DNA"/>
</dbReference>
<sequence length="262" mass="28652">MPERQTGMTSSSAATALDSMNSSLAELCAPHYHNCSFDVPRRFSGFAQRLQLALSQLTRSTSSLDAFPPSVLTALKGIAGELGEALKTLSCYRTKGKIFVLINCNSLCKSINEKTVAISGWLALLDSAIEDLPDLRKKIADLSRDMKQAQFKVTENEERVQQTLQKQGEATQTKTSKPVESAIIMDLARALGVDHENHAELSKQIRLLRNDFAGSNSPHGTPDFGVVREDSGQLGRTGPMSQRAWNSKTTLKSLRSRISCVP</sequence>
<evidence type="ECO:0000256" key="1">
    <source>
        <dbReference type="SAM" id="Coils"/>
    </source>
</evidence>
<dbReference type="AlphaFoldDB" id="A0AAW1XW44"/>
<evidence type="ECO:0008006" key="4">
    <source>
        <dbReference type="Google" id="ProtNLM"/>
    </source>
</evidence>
<proteinExistence type="predicted"/>
<keyword evidence="1" id="KW-0175">Coiled coil</keyword>